<dbReference type="Gene3D" id="3.20.20.80">
    <property type="entry name" value="Glycosidases"/>
    <property type="match status" value="1"/>
</dbReference>
<dbReference type="SUPFAM" id="SSF51445">
    <property type="entry name" value="(Trans)glycosidases"/>
    <property type="match status" value="1"/>
</dbReference>
<organism evidence="1">
    <name type="scientific">gut metagenome</name>
    <dbReference type="NCBI Taxonomy" id="749906"/>
    <lineage>
        <taxon>unclassified sequences</taxon>
        <taxon>metagenomes</taxon>
        <taxon>organismal metagenomes</taxon>
    </lineage>
</organism>
<proteinExistence type="predicted"/>
<comment type="caution">
    <text evidence="1">The sequence shown here is derived from an EMBL/GenBank/DDBJ whole genome shotgun (WGS) entry which is preliminary data.</text>
</comment>
<evidence type="ECO:0000313" key="1">
    <source>
        <dbReference type="EMBL" id="EJW89406.1"/>
    </source>
</evidence>
<dbReference type="EMBL" id="AMCI01009495">
    <property type="protein sequence ID" value="EJW89406.1"/>
    <property type="molecule type" value="Genomic_DNA"/>
</dbReference>
<feature type="non-terminal residue" evidence="1">
    <location>
        <position position="81"/>
    </location>
</feature>
<dbReference type="PANTHER" id="PTHR21040:SF8">
    <property type="entry name" value="BCDNA.GH04120"/>
    <property type="match status" value="1"/>
</dbReference>
<dbReference type="InterPro" id="IPR017853">
    <property type="entry name" value="GH"/>
</dbReference>
<dbReference type="InterPro" id="IPR038901">
    <property type="entry name" value="HEXDC-like"/>
</dbReference>
<gene>
    <name evidence="1" type="ORF">EVA_22487</name>
</gene>
<reference evidence="1" key="1">
    <citation type="journal article" date="2012" name="PLoS ONE">
        <title>Gene sets for utilization of primary and secondary nutrition supplies in the distal gut of endangered iberian lynx.</title>
        <authorList>
            <person name="Alcaide M."/>
            <person name="Messina E."/>
            <person name="Richter M."/>
            <person name="Bargiela R."/>
            <person name="Peplies J."/>
            <person name="Huws S.A."/>
            <person name="Newbold C.J."/>
            <person name="Golyshin P.N."/>
            <person name="Simon M.A."/>
            <person name="Lopez G."/>
            <person name="Yakimov M.M."/>
            <person name="Ferrer M."/>
        </authorList>
    </citation>
    <scope>NUCLEOTIDE SEQUENCE</scope>
</reference>
<dbReference type="PANTHER" id="PTHR21040">
    <property type="entry name" value="BCDNA.GH04120"/>
    <property type="match status" value="1"/>
</dbReference>
<sequence>RPFSTHKIHVGMDEAEMLGLGQYLRDHGYQERYGIMAEHLKMVLRICEEEHLQAMMWSDMFFRLMSPTGGYYDIPEEAEFA</sequence>
<dbReference type="AlphaFoldDB" id="J9F3D5"/>
<name>J9F3D5_9ZZZZ</name>
<protein>
    <submittedName>
        <fullName evidence="1">Glycosyl hydrolase family 20</fullName>
    </submittedName>
</protein>
<keyword evidence="1" id="KW-0378">Hydrolase</keyword>
<dbReference type="GO" id="GO:0015929">
    <property type="term" value="F:hexosaminidase activity"/>
    <property type="evidence" value="ECO:0007669"/>
    <property type="project" value="InterPro"/>
</dbReference>
<feature type="non-terminal residue" evidence="1">
    <location>
        <position position="1"/>
    </location>
</feature>
<accession>J9F3D5</accession>